<dbReference type="PRINTS" id="PR00036">
    <property type="entry name" value="HTHLACI"/>
</dbReference>
<dbReference type="PROSITE" id="PS50042">
    <property type="entry name" value="CNMP_BINDING_3"/>
    <property type="match status" value="1"/>
</dbReference>
<evidence type="ECO:0000256" key="2">
    <source>
        <dbReference type="ARBA" id="ARBA00023015"/>
    </source>
</evidence>
<dbReference type="PROSITE" id="PS50932">
    <property type="entry name" value="HTH_LACI_2"/>
    <property type="match status" value="1"/>
</dbReference>
<dbReference type="Gene3D" id="1.10.260.40">
    <property type="entry name" value="lambda repressor-like DNA-binding domains"/>
    <property type="match status" value="1"/>
</dbReference>
<gene>
    <name evidence="7" type="ORF">ACIBG2_02780</name>
</gene>
<dbReference type="InterPro" id="IPR046335">
    <property type="entry name" value="LacI/GalR-like_sensor"/>
</dbReference>
<dbReference type="PROSITE" id="PS00356">
    <property type="entry name" value="HTH_LACI_1"/>
    <property type="match status" value="1"/>
</dbReference>
<dbReference type="PANTHER" id="PTHR30146:SF148">
    <property type="entry name" value="HTH-TYPE TRANSCRIPTIONAL REPRESSOR PURR-RELATED"/>
    <property type="match status" value="1"/>
</dbReference>
<keyword evidence="2" id="KW-0805">Transcription regulation</keyword>
<keyword evidence="8" id="KW-1185">Reference proteome</keyword>
<evidence type="ECO:0000256" key="1">
    <source>
        <dbReference type="ARBA" id="ARBA00022491"/>
    </source>
</evidence>
<dbReference type="InterPro" id="IPR010982">
    <property type="entry name" value="Lambda_DNA-bd_dom_sf"/>
</dbReference>
<comment type="caution">
    <text evidence="7">The sequence shown here is derived from an EMBL/GenBank/DDBJ whole genome shotgun (WGS) entry which is preliminary data.</text>
</comment>
<dbReference type="EMBL" id="JBITGY010000001">
    <property type="protein sequence ID" value="MFI6496277.1"/>
    <property type="molecule type" value="Genomic_DNA"/>
</dbReference>
<dbReference type="Proteomes" id="UP001612741">
    <property type="component" value="Unassembled WGS sequence"/>
</dbReference>
<dbReference type="SMART" id="SM00354">
    <property type="entry name" value="HTH_LACI"/>
    <property type="match status" value="1"/>
</dbReference>
<dbReference type="InterPro" id="IPR028082">
    <property type="entry name" value="Peripla_BP_I"/>
</dbReference>
<keyword evidence="3 7" id="KW-0238">DNA-binding</keyword>
<organism evidence="7 8">
    <name type="scientific">Nonomuraea typhae</name>
    <dbReference type="NCBI Taxonomy" id="2603600"/>
    <lineage>
        <taxon>Bacteria</taxon>
        <taxon>Bacillati</taxon>
        <taxon>Actinomycetota</taxon>
        <taxon>Actinomycetes</taxon>
        <taxon>Streptosporangiales</taxon>
        <taxon>Streptosporangiaceae</taxon>
        <taxon>Nonomuraea</taxon>
    </lineage>
</organism>
<evidence type="ECO:0000259" key="6">
    <source>
        <dbReference type="PROSITE" id="PS50932"/>
    </source>
</evidence>
<dbReference type="GO" id="GO:0003677">
    <property type="term" value="F:DNA binding"/>
    <property type="evidence" value="ECO:0007669"/>
    <property type="project" value="UniProtKB-KW"/>
</dbReference>
<sequence>MKRATIKDVAEAAGVGVATVSRVLSGGSASPETRERVLAVAAQLDYRPSALGRNLRQRRTGGIGLLLPDLTDSFHGGLAEGVLACARSAGEPVVIGSTGDDPEQEAELIGMLLEQSVDRVIAVPAGDADTWRPALKAGMGVVFADRLPYEPDAAEEEATAAVDELMMLDGVPAAPASRPAVRPRPLDVPAVLTDDRSGIRTAVQYLRGLGHRRIAYLGGPGRERRVEAFRQAVGGVPDEELIVFSDGSRDSAYAAASGLFQTRPDLTAVLAGGNMLGEAAVLAARELDLRVPRDLSVIMFDDVPWAELCFPPLTVIAQPARDMGYRAAELVLRTGPRRPRSVLLPTELVIRGSCGPRL</sequence>
<dbReference type="CDD" id="cd01392">
    <property type="entry name" value="HTH_LacI"/>
    <property type="match status" value="1"/>
</dbReference>
<dbReference type="SUPFAM" id="SSF53822">
    <property type="entry name" value="Periplasmic binding protein-like I"/>
    <property type="match status" value="1"/>
</dbReference>
<dbReference type="Pfam" id="PF13377">
    <property type="entry name" value="Peripla_BP_3"/>
    <property type="match status" value="1"/>
</dbReference>
<dbReference type="InterPro" id="IPR000843">
    <property type="entry name" value="HTH_LacI"/>
</dbReference>
<keyword evidence="1" id="KW-0678">Repressor</keyword>
<dbReference type="InterPro" id="IPR000595">
    <property type="entry name" value="cNMP-bd_dom"/>
</dbReference>
<feature type="domain" description="HTH lacI-type" evidence="6">
    <location>
        <begin position="4"/>
        <end position="57"/>
    </location>
</feature>
<dbReference type="SUPFAM" id="SSF47413">
    <property type="entry name" value="lambda repressor-like DNA-binding domains"/>
    <property type="match status" value="1"/>
</dbReference>
<evidence type="ECO:0000256" key="3">
    <source>
        <dbReference type="ARBA" id="ARBA00023125"/>
    </source>
</evidence>
<evidence type="ECO:0000313" key="8">
    <source>
        <dbReference type="Proteomes" id="UP001612741"/>
    </source>
</evidence>
<accession>A0ABW7YKN9</accession>
<name>A0ABW7YKN9_9ACTN</name>
<evidence type="ECO:0000256" key="4">
    <source>
        <dbReference type="ARBA" id="ARBA00023163"/>
    </source>
</evidence>
<dbReference type="RefSeq" id="WP_397078297.1">
    <property type="nucleotide sequence ID" value="NZ_JBITGY010000001.1"/>
</dbReference>
<evidence type="ECO:0000259" key="5">
    <source>
        <dbReference type="PROSITE" id="PS50042"/>
    </source>
</evidence>
<dbReference type="Pfam" id="PF00356">
    <property type="entry name" value="LacI"/>
    <property type="match status" value="1"/>
</dbReference>
<feature type="domain" description="Cyclic nucleotide-binding" evidence="5">
    <location>
        <begin position="236"/>
        <end position="298"/>
    </location>
</feature>
<keyword evidence="4" id="KW-0804">Transcription</keyword>
<dbReference type="Gene3D" id="3.40.50.2300">
    <property type="match status" value="2"/>
</dbReference>
<proteinExistence type="predicted"/>
<reference evidence="7 8" key="1">
    <citation type="submission" date="2024-10" db="EMBL/GenBank/DDBJ databases">
        <title>The Natural Products Discovery Center: Release of the First 8490 Sequenced Strains for Exploring Actinobacteria Biosynthetic Diversity.</title>
        <authorList>
            <person name="Kalkreuter E."/>
            <person name="Kautsar S.A."/>
            <person name="Yang D."/>
            <person name="Bader C.D."/>
            <person name="Teijaro C.N."/>
            <person name="Fluegel L."/>
            <person name="Davis C.M."/>
            <person name="Simpson J.R."/>
            <person name="Lauterbach L."/>
            <person name="Steele A.D."/>
            <person name="Gui C."/>
            <person name="Meng S."/>
            <person name="Li G."/>
            <person name="Viehrig K."/>
            <person name="Ye F."/>
            <person name="Su P."/>
            <person name="Kiefer A.F."/>
            <person name="Nichols A."/>
            <person name="Cepeda A.J."/>
            <person name="Yan W."/>
            <person name="Fan B."/>
            <person name="Jiang Y."/>
            <person name="Adhikari A."/>
            <person name="Zheng C.-J."/>
            <person name="Schuster L."/>
            <person name="Cowan T.M."/>
            <person name="Smanski M.J."/>
            <person name="Chevrette M.G."/>
            <person name="De Carvalho L.P.S."/>
            <person name="Shen B."/>
        </authorList>
    </citation>
    <scope>NUCLEOTIDE SEQUENCE [LARGE SCALE GENOMIC DNA]</scope>
    <source>
        <strain evidence="7 8">NPDC050545</strain>
    </source>
</reference>
<evidence type="ECO:0000313" key="7">
    <source>
        <dbReference type="EMBL" id="MFI6496277.1"/>
    </source>
</evidence>
<dbReference type="PANTHER" id="PTHR30146">
    <property type="entry name" value="LACI-RELATED TRANSCRIPTIONAL REPRESSOR"/>
    <property type="match status" value="1"/>
</dbReference>
<protein>
    <submittedName>
        <fullName evidence="7">LacI family DNA-binding transcriptional regulator</fullName>
    </submittedName>
</protein>